<dbReference type="AlphaFoldDB" id="A0A0M9AF26"/>
<feature type="transmembrane region" description="Helical" evidence="1">
    <location>
        <begin position="185"/>
        <end position="208"/>
    </location>
</feature>
<gene>
    <name evidence="2" type="ORF">BVI061214_00552</name>
</gene>
<evidence type="ECO:0000313" key="2">
    <source>
        <dbReference type="EMBL" id="KOX89391.1"/>
    </source>
</evidence>
<feature type="transmembrane region" description="Helical" evidence="1">
    <location>
        <begin position="103"/>
        <end position="124"/>
    </location>
</feature>
<feature type="transmembrane region" description="Helical" evidence="1">
    <location>
        <begin position="20"/>
        <end position="51"/>
    </location>
</feature>
<organism evidence="2 3">
    <name type="scientific">Thermus aquaticus</name>
    <dbReference type="NCBI Taxonomy" id="271"/>
    <lineage>
        <taxon>Bacteria</taxon>
        <taxon>Thermotogati</taxon>
        <taxon>Deinococcota</taxon>
        <taxon>Deinococci</taxon>
        <taxon>Thermales</taxon>
        <taxon>Thermaceae</taxon>
        <taxon>Thermus</taxon>
    </lineage>
</organism>
<evidence type="ECO:0000313" key="3">
    <source>
        <dbReference type="Proteomes" id="UP000037685"/>
    </source>
</evidence>
<reference evidence="2 3" key="1">
    <citation type="submission" date="2015-07" db="EMBL/GenBank/DDBJ databases">
        <authorList>
            <person name="Noorani M."/>
        </authorList>
    </citation>
    <scope>NUCLEOTIDE SEQUENCE [LARGE SCALE GENOMIC DNA]</scope>
    <source>
        <strain evidence="3">ATCC 25104 / DSM 625 / JCM 10724 / NBRC 103206 / NCIMB 11243 / YT-1</strain>
    </source>
</reference>
<name>A0A0M9AF26_THEAQ</name>
<keyword evidence="1" id="KW-0472">Membrane</keyword>
<feature type="transmembrane region" description="Helical" evidence="1">
    <location>
        <begin position="252"/>
        <end position="273"/>
    </location>
</feature>
<keyword evidence="1" id="KW-0812">Transmembrane</keyword>
<feature type="transmembrane region" description="Helical" evidence="1">
    <location>
        <begin position="285"/>
        <end position="306"/>
    </location>
</feature>
<feature type="transmembrane region" description="Helical" evidence="1">
    <location>
        <begin position="72"/>
        <end position="91"/>
    </location>
</feature>
<sequence length="393" mass="42903">MNPEALLSMRDPLGAPIHPLPIQILLVVTYVLHIFFVTAAIGSLAVGLYGLSRSEENWKRLAQVAVRLATQATGLGITMGIAPLLFVQVIYDPAWYTATTVMGLWTTLFIPAVALGYLFLYILYLRGNIVGVGYVSLLLLLLAGWIMHNLSSFGLYPSRWVEWYAPGGVPDTRGVAFHGYNLPRFGALLFGQAALSLGVMLFLFAWYFRRREDVPQAFLAFVESQARGALRLGSILFGLLGAVWAFSQGAELGMALPVLIVTLAVAATFFLHSQKASSERALSTLGLYGLALLVVGILREGMRTAALGRMGYGVLQYPFVWDWGSILFFVATALAAVPVIVYLAQVIYASGLKKEGADPAPSVERFGDLGVRLLVGWFIFYFALGLYVLARTF</sequence>
<evidence type="ECO:0000256" key="1">
    <source>
        <dbReference type="SAM" id="Phobius"/>
    </source>
</evidence>
<proteinExistence type="predicted"/>
<feature type="transmembrane region" description="Helical" evidence="1">
    <location>
        <begin position="369"/>
        <end position="390"/>
    </location>
</feature>
<protein>
    <submittedName>
        <fullName evidence="2">Uncharacterized protein</fullName>
    </submittedName>
</protein>
<feature type="transmembrane region" description="Helical" evidence="1">
    <location>
        <begin position="229"/>
        <end position="246"/>
    </location>
</feature>
<dbReference type="Proteomes" id="UP000037685">
    <property type="component" value="Unassembled WGS sequence"/>
</dbReference>
<feature type="transmembrane region" description="Helical" evidence="1">
    <location>
        <begin position="131"/>
        <end position="148"/>
    </location>
</feature>
<comment type="caution">
    <text evidence="2">The sequence shown here is derived from an EMBL/GenBank/DDBJ whole genome shotgun (WGS) entry which is preliminary data.</text>
</comment>
<keyword evidence="1" id="KW-1133">Transmembrane helix</keyword>
<accession>A0A0M9AF26</accession>
<dbReference type="RefSeq" id="WP_053767238.1">
    <property type="nucleotide sequence ID" value="NZ_LHCI01000106.1"/>
</dbReference>
<feature type="transmembrane region" description="Helical" evidence="1">
    <location>
        <begin position="326"/>
        <end position="348"/>
    </location>
</feature>
<dbReference type="EMBL" id="LHCI01000106">
    <property type="protein sequence ID" value="KOX89391.1"/>
    <property type="molecule type" value="Genomic_DNA"/>
</dbReference>
<dbReference type="PATRIC" id="fig|271.14.peg.639"/>